<proteinExistence type="predicted"/>
<reference evidence="3" key="1">
    <citation type="submission" date="2017-05" db="UniProtKB">
        <authorList>
            <consortium name="EnsemblMetazoa"/>
        </authorList>
    </citation>
    <scope>IDENTIFICATION</scope>
</reference>
<dbReference type="GO" id="GO:0005737">
    <property type="term" value="C:cytoplasm"/>
    <property type="evidence" value="ECO:0007669"/>
    <property type="project" value="TreeGrafter"/>
</dbReference>
<dbReference type="CDD" id="cd06257">
    <property type="entry name" value="DnaJ"/>
    <property type="match status" value="1"/>
</dbReference>
<dbReference type="SMART" id="SM00271">
    <property type="entry name" value="DnaJ"/>
    <property type="match status" value="1"/>
</dbReference>
<dbReference type="STRING" id="400682.A0A1X7U323"/>
<dbReference type="InterPro" id="IPR001623">
    <property type="entry name" value="DnaJ_domain"/>
</dbReference>
<dbReference type="EnsemblMetazoa" id="Aqu2.1.22068_001">
    <property type="protein sequence ID" value="Aqu2.1.22068_001"/>
    <property type="gene ID" value="Aqu2.1.22068"/>
</dbReference>
<dbReference type="Gene3D" id="1.10.287.110">
    <property type="entry name" value="DnaJ domain"/>
    <property type="match status" value="1"/>
</dbReference>
<dbReference type="AlphaFoldDB" id="A0A1X7U323"/>
<name>A0A1X7U323_AMPQE</name>
<dbReference type="PROSITE" id="PS50076">
    <property type="entry name" value="DNAJ_2"/>
    <property type="match status" value="1"/>
</dbReference>
<dbReference type="InParanoid" id="A0A1X7U323"/>
<feature type="domain" description="J" evidence="2">
    <location>
        <begin position="21"/>
        <end position="85"/>
    </location>
</feature>
<evidence type="ECO:0000259" key="2">
    <source>
        <dbReference type="PROSITE" id="PS50076"/>
    </source>
</evidence>
<dbReference type="PRINTS" id="PR00625">
    <property type="entry name" value="JDOMAIN"/>
</dbReference>
<organism evidence="3">
    <name type="scientific">Amphimedon queenslandica</name>
    <name type="common">Sponge</name>
    <dbReference type="NCBI Taxonomy" id="400682"/>
    <lineage>
        <taxon>Eukaryota</taxon>
        <taxon>Metazoa</taxon>
        <taxon>Porifera</taxon>
        <taxon>Demospongiae</taxon>
        <taxon>Heteroscleromorpha</taxon>
        <taxon>Haplosclerida</taxon>
        <taxon>Niphatidae</taxon>
        <taxon>Amphimedon</taxon>
    </lineage>
</organism>
<evidence type="ECO:0000256" key="1">
    <source>
        <dbReference type="ARBA" id="ARBA00023186"/>
    </source>
</evidence>
<dbReference type="PANTHER" id="PTHR43096:SF52">
    <property type="entry name" value="DNAJ HOMOLOG 1, MITOCHONDRIAL-RELATED"/>
    <property type="match status" value="1"/>
</dbReference>
<dbReference type="InterPro" id="IPR036869">
    <property type="entry name" value="J_dom_sf"/>
</dbReference>
<accession>A0A1X7U323</accession>
<dbReference type="GO" id="GO:0051082">
    <property type="term" value="F:unfolded protein binding"/>
    <property type="evidence" value="ECO:0007669"/>
    <property type="project" value="TreeGrafter"/>
</dbReference>
<sequence>MATGYSNTEAPQLDVAPLESDYYQLLQVEKNASQADIKVAYHKMSRMYHPDKTQDSKTEEMMKRLNKAKSVLLDEVQRAEYDEKHEDGAICDPKGFLPTGIRFSDIFLKDFNKFKADFKAGRIQVSGQEFERLLQRKVRDALREAEIYKNDKMCQIKKSSTNKQCEQTPLQNILQTSNASLEDPNVIANVYKIHQMLLGIQTNGVYLSPPSEDGIKNAHLHQICVTNWKF</sequence>
<evidence type="ECO:0000313" key="3">
    <source>
        <dbReference type="EnsemblMetazoa" id="Aqu2.1.22068_001"/>
    </source>
</evidence>
<keyword evidence="1" id="KW-0143">Chaperone</keyword>
<dbReference type="PANTHER" id="PTHR43096">
    <property type="entry name" value="DNAJ HOMOLOG 1, MITOCHONDRIAL-RELATED"/>
    <property type="match status" value="1"/>
</dbReference>
<dbReference type="SUPFAM" id="SSF46565">
    <property type="entry name" value="Chaperone J-domain"/>
    <property type="match status" value="1"/>
</dbReference>
<dbReference type="GO" id="GO:0042026">
    <property type="term" value="P:protein refolding"/>
    <property type="evidence" value="ECO:0007669"/>
    <property type="project" value="TreeGrafter"/>
</dbReference>
<dbReference type="Pfam" id="PF00226">
    <property type="entry name" value="DnaJ"/>
    <property type="match status" value="1"/>
</dbReference>
<dbReference type="OrthoDB" id="436519at2759"/>
<protein>
    <recommendedName>
        <fullName evidence="2">J domain-containing protein</fullName>
    </recommendedName>
</protein>
<dbReference type="eggNOG" id="KOG0715">
    <property type="taxonomic scope" value="Eukaryota"/>
</dbReference>